<evidence type="ECO:0000256" key="5">
    <source>
        <dbReference type="SAM" id="Coils"/>
    </source>
</evidence>
<protein>
    <recommendedName>
        <fullName evidence="9">FRIGIDA-like protein</fullName>
    </recommendedName>
</protein>
<dbReference type="PANTHER" id="PTHR31791:SF60">
    <property type="entry name" value="FRIGIDA-LIKE PROTEIN 5"/>
    <property type="match status" value="1"/>
</dbReference>
<sequence>MEREVVAGGESPTKPPHSGDTIDQLIDHASLVASFAAQFGSKAAAMKSRSEELRLAEEKVAEAMKELARKEEELKKEAEAAKRKSSLVDKKEAAFELLMKKEIAVRMKHEEEIAAEKAAADAKLKELGDREEDFEALGSYIEERAIRVRELEEEAEEKRKELEAKEKEIELERAAFDEQSAEFQVRFTELRVKERGIEEKERQCRALESNTQQSFDELRLRVREFEQSVEEFHRKEEKIVEWEKRCKELECKVEQSFNELKLREKGFRDRFVEFKAKQVRFEQSLRELKEKEGEIEEKEGGFEERLKDIKVREEGLEKKLEEFKAKEVRFGKDVNRLGLKEREIGEKELWSKELELKVQQCLDDLKLKENKLLKQLEELKEETVKFDALSSALKVKEKEIVERDKVSRKKELEVRQCYDVLESREKRFNQKSEEFKARTARFERRLYELTAKEREMEKKEKQHKELEQWSRESKMKGRETEAKEKQLKELESKVQDCKKRLSRFQVVDNSLKLREEKLALKEKQLEERYKEFDPEGKKLADRMKDVELKMKQVESRCGESELKDRKLARSLSVGVKLEPLVSSMCTMAHSSEANISFCVVMNGRDLQIFLNERCKDHDSMKDEVQTALRLSSDPAKLVLDAMQGFYPPHLKKGDAEFEEAVVRSSCILLLEQLTKMSPEIKPTTRNEAMKLAFDWMTRLKCDAEHALDIMAFLQLLAAYGLASAFDDDELAIQLGVVANFSQAHTLLQDLGLADKISSKFAMTLPKDNQAPNLACSLEDKQPAPSNPASISSLNALNILSDSRTLSGGKRSWSNARADDNHTQSPGSAAVTSVSLPAQQPERLNVPAQQSERLSIDQASCSDPSPIKTEQSGASNINVSLPSKSLFVPECLEGSTRLRLLFRRLEKKSLYCKEVYDTLELASDHGEFVLGVIKNPSSLILKKGNEAVGLANPLHGPLLLLEFMRKMSTRVKPEAKRKALSFARDWRSELAKQIKDNLEAVCFLLFLAVYKLVSHFDHEELFSVFGKGNWPLNVTKLFRILGLKNLIPKFLKYLMRNKRTRVALSCINASSLLEKAPSTTKISLNKYFPKSPKESLGTETIGQQIEAINRELDIWKAVVQPISDQGLAESIRAHIYDLEKQREEKLHPNTNGIPSSRPPRELKLPRQQEQQDNPAPVSSEPTLVDPSAKTNAAASSATSMSSTSPQDESSAPKRRRVAVSWNEPESPPVPTQEFIRGPFIPPVPADPYPHVPPPPPPLPPPPHYGFPGYPPFRSHSNPMFAGAYYQQHNPYGYPGHGRSVPY</sequence>
<evidence type="ECO:0000256" key="2">
    <source>
        <dbReference type="ARBA" id="ARBA00022473"/>
    </source>
</evidence>
<evidence type="ECO:0000256" key="4">
    <source>
        <dbReference type="ARBA" id="ARBA00023089"/>
    </source>
</evidence>
<accession>A0AAV2E7S8</accession>
<organism evidence="7 8">
    <name type="scientific">Linum trigynum</name>
    <dbReference type="NCBI Taxonomy" id="586398"/>
    <lineage>
        <taxon>Eukaryota</taxon>
        <taxon>Viridiplantae</taxon>
        <taxon>Streptophyta</taxon>
        <taxon>Embryophyta</taxon>
        <taxon>Tracheophyta</taxon>
        <taxon>Spermatophyta</taxon>
        <taxon>Magnoliopsida</taxon>
        <taxon>eudicotyledons</taxon>
        <taxon>Gunneridae</taxon>
        <taxon>Pentapetalae</taxon>
        <taxon>rosids</taxon>
        <taxon>fabids</taxon>
        <taxon>Malpighiales</taxon>
        <taxon>Linaceae</taxon>
        <taxon>Linum</taxon>
    </lineage>
</organism>
<proteinExistence type="inferred from homology"/>
<feature type="region of interest" description="Disordered" evidence="6">
    <location>
        <begin position="1"/>
        <end position="21"/>
    </location>
</feature>
<dbReference type="GO" id="GO:0030154">
    <property type="term" value="P:cell differentiation"/>
    <property type="evidence" value="ECO:0007669"/>
    <property type="project" value="UniProtKB-KW"/>
</dbReference>
<gene>
    <name evidence="7" type="ORF">LTRI10_LOCUS23358</name>
</gene>
<feature type="coiled-coil region" evidence="5">
    <location>
        <begin position="536"/>
        <end position="563"/>
    </location>
</feature>
<dbReference type="InterPro" id="IPR012474">
    <property type="entry name" value="Frigida"/>
</dbReference>
<evidence type="ECO:0008006" key="9">
    <source>
        <dbReference type="Google" id="ProtNLM"/>
    </source>
</evidence>
<feature type="coiled-coil region" evidence="5">
    <location>
        <begin position="351"/>
        <end position="382"/>
    </location>
</feature>
<evidence type="ECO:0000313" key="7">
    <source>
        <dbReference type="EMBL" id="CAL1382011.1"/>
    </source>
</evidence>
<evidence type="ECO:0000256" key="6">
    <source>
        <dbReference type="SAM" id="MobiDB-lite"/>
    </source>
</evidence>
<dbReference type="GO" id="GO:0009908">
    <property type="term" value="P:flower development"/>
    <property type="evidence" value="ECO:0007669"/>
    <property type="project" value="UniProtKB-KW"/>
</dbReference>
<feature type="region of interest" description="Disordered" evidence="6">
    <location>
        <begin position="1141"/>
        <end position="1234"/>
    </location>
</feature>
<evidence type="ECO:0000313" key="8">
    <source>
        <dbReference type="Proteomes" id="UP001497516"/>
    </source>
</evidence>
<dbReference type="EMBL" id="OZ034817">
    <property type="protein sequence ID" value="CAL1382011.1"/>
    <property type="molecule type" value="Genomic_DNA"/>
</dbReference>
<feature type="region of interest" description="Disordered" evidence="6">
    <location>
        <begin position="809"/>
        <end position="873"/>
    </location>
</feature>
<dbReference type="Proteomes" id="UP001497516">
    <property type="component" value="Chromosome 4"/>
</dbReference>
<keyword evidence="8" id="KW-1185">Reference proteome</keyword>
<keyword evidence="5" id="KW-0175">Coiled coil</keyword>
<feature type="compositionally biased region" description="Polar residues" evidence="6">
    <location>
        <begin position="846"/>
        <end position="873"/>
    </location>
</feature>
<evidence type="ECO:0000256" key="3">
    <source>
        <dbReference type="ARBA" id="ARBA00022782"/>
    </source>
</evidence>
<reference evidence="7 8" key="1">
    <citation type="submission" date="2024-04" db="EMBL/GenBank/DDBJ databases">
        <authorList>
            <person name="Fracassetti M."/>
        </authorList>
    </citation>
    <scope>NUCLEOTIDE SEQUENCE [LARGE SCALE GENOMIC DNA]</scope>
</reference>
<comment type="similarity">
    <text evidence="1">Belongs to the Frigida family.</text>
</comment>
<feature type="coiled-coil region" evidence="5">
    <location>
        <begin position="46"/>
        <end position="84"/>
    </location>
</feature>
<keyword evidence="2" id="KW-0217">Developmental protein</keyword>
<keyword evidence="3" id="KW-0221">Differentiation</keyword>
<dbReference type="PANTHER" id="PTHR31791">
    <property type="entry name" value="FRIGIDA-LIKE PROTEIN 3-RELATED"/>
    <property type="match status" value="1"/>
</dbReference>
<feature type="region of interest" description="Disordered" evidence="6">
    <location>
        <begin position="457"/>
        <end position="484"/>
    </location>
</feature>
<feature type="compositionally biased region" description="Polar residues" evidence="6">
    <location>
        <begin position="822"/>
        <end position="837"/>
    </location>
</feature>
<feature type="compositionally biased region" description="Low complexity" evidence="6">
    <location>
        <begin position="1186"/>
        <end position="1203"/>
    </location>
</feature>
<feature type="coiled-coil region" evidence="5">
    <location>
        <begin position="141"/>
        <end position="259"/>
    </location>
</feature>
<dbReference type="Pfam" id="PF07899">
    <property type="entry name" value="Frigida"/>
    <property type="match status" value="2"/>
</dbReference>
<keyword evidence="4" id="KW-0287">Flowering</keyword>
<name>A0AAV2E7S8_9ROSI</name>
<evidence type="ECO:0000256" key="1">
    <source>
        <dbReference type="ARBA" id="ARBA00008956"/>
    </source>
</evidence>